<dbReference type="Pfam" id="PF12949">
    <property type="entry name" value="HeH"/>
    <property type="match status" value="1"/>
</dbReference>
<feature type="compositionally biased region" description="Basic residues" evidence="1">
    <location>
        <begin position="280"/>
        <end position="290"/>
    </location>
</feature>
<feature type="compositionally biased region" description="Low complexity" evidence="1">
    <location>
        <begin position="116"/>
        <end position="129"/>
    </location>
</feature>
<feature type="compositionally biased region" description="Basic and acidic residues" evidence="1">
    <location>
        <begin position="400"/>
        <end position="410"/>
    </location>
</feature>
<dbReference type="OrthoDB" id="2503928at2759"/>
<dbReference type="GO" id="GO:0071763">
    <property type="term" value="P:nuclear membrane organization"/>
    <property type="evidence" value="ECO:0007669"/>
    <property type="project" value="TreeGrafter"/>
</dbReference>
<dbReference type="GO" id="GO:0005783">
    <property type="term" value="C:endoplasmic reticulum"/>
    <property type="evidence" value="ECO:0007669"/>
    <property type="project" value="TreeGrafter"/>
</dbReference>
<gene>
    <name evidence="3" type="primary">SRC1_1</name>
    <name evidence="3" type="ORF">H4R34_005001</name>
</gene>
<evidence type="ECO:0000256" key="1">
    <source>
        <dbReference type="SAM" id="MobiDB-lite"/>
    </source>
</evidence>
<feature type="compositionally biased region" description="Acidic residues" evidence="1">
    <location>
        <begin position="212"/>
        <end position="223"/>
    </location>
</feature>
<feature type="domain" description="HeH/LEM" evidence="2">
    <location>
        <begin position="13"/>
        <end position="46"/>
    </location>
</feature>
<feature type="non-terminal residue" evidence="3">
    <location>
        <position position="504"/>
    </location>
</feature>
<feature type="region of interest" description="Disordered" evidence="1">
    <location>
        <begin position="66"/>
        <end position="434"/>
    </location>
</feature>
<evidence type="ECO:0000259" key="2">
    <source>
        <dbReference type="Pfam" id="PF12949"/>
    </source>
</evidence>
<feature type="compositionally biased region" description="Basic and acidic residues" evidence="1">
    <location>
        <begin position="106"/>
        <end position="115"/>
    </location>
</feature>
<feature type="compositionally biased region" description="Polar residues" evidence="1">
    <location>
        <begin position="365"/>
        <end position="380"/>
    </location>
</feature>
<dbReference type="PANTHER" id="PTHR47808:SF2">
    <property type="entry name" value="LEM DOMAIN-CONTAINING PROTEIN 2"/>
    <property type="match status" value="1"/>
</dbReference>
<dbReference type="GO" id="GO:0003682">
    <property type="term" value="F:chromatin binding"/>
    <property type="evidence" value="ECO:0007669"/>
    <property type="project" value="InterPro"/>
</dbReference>
<dbReference type="PANTHER" id="PTHR47808">
    <property type="entry name" value="INNER NUCLEAR MEMBRANE PROTEIN HEH2-RELATED"/>
    <property type="match status" value="1"/>
</dbReference>
<dbReference type="InterPro" id="IPR044780">
    <property type="entry name" value="Heh2/Src1"/>
</dbReference>
<reference evidence="3" key="1">
    <citation type="submission" date="2022-07" db="EMBL/GenBank/DDBJ databases">
        <title>Phylogenomic reconstructions and comparative analyses of Kickxellomycotina fungi.</title>
        <authorList>
            <person name="Reynolds N.K."/>
            <person name="Stajich J.E."/>
            <person name="Barry K."/>
            <person name="Grigoriev I.V."/>
            <person name="Crous P."/>
            <person name="Smith M.E."/>
        </authorList>
    </citation>
    <scope>NUCLEOTIDE SEQUENCE</scope>
    <source>
        <strain evidence="3">RSA 567</strain>
    </source>
</reference>
<dbReference type="EMBL" id="JANBQB010000782">
    <property type="protein sequence ID" value="KAJ1973660.1"/>
    <property type="molecule type" value="Genomic_DNA"/>
</dbReference>
<evidence type="ECO:0000313" key="3">
    <source>
        <dbReference type="EMBL" id="KAJ1973660.1"/>
    </source>
</evidence>
<dbReference type="CDD" id="cd12935">
    <property type="entry name" value="LEM_like"/>
    <property type="match status" value="1"/>
</dbReference>
<evidence type="ECO:0000313" key="4">
    <source>
        <dbReference type="Proteomes" id="UP001151582"/>
    </source>
</evidence>
<organism evidence="3 4">
    <name type="scientific">Dimargaris verticillata</name>
    <dbReference type="NCBI Taxonomy" id="2761393"/>
    <lineage>
        <taxon>Eukaryota</taxon>
        <taxon>Fungi</taxon>
        <taxon>Fungi incertae sedis</taxon>
        <taxon>Zoopagomycota</taxon>
        <taxon>Kickxellomycotina</taxon>
        <taxon>Dimargaritomycetes</taxon>
        <taxon>Dimargaritales</taxon>
        <taxon>Dimargaritaceae</taxon>
        <taxon>Dimargaris</taxon>
    </lineage>
</organism>
<dbReference type="GO" id="GO:0034399">
    <property type="term" value="C:nuclear periphery"/>
    <property type="evidence" value="ECO:0007669"/>
    <property type="project" value="TreeGrafter"/>
</dbReference>
<proteinExistence type="predicted"/>
<dbReference type="Proteomes" id="UP001151582">
    <property type="component" value="Unassembled WGS sequence"/>
</dbReference>
<feature type="compositionally biased region" description="Basic and acidic residues" evidence="1">
    <location>
        <begin position="224"/>
        <end position="237"/>
    </location>
</feature>
<feature type="compositionally biased region" description="Basic residues" evidence="1">
    <location>
        <begin position="96"/>
        <end position="105"/>
    </location>
</feature>
<dbReference type="AlphaFoldDB" id="A0A9W8AZ15"/>
<protein>
    <submittedName>
        <fullName evidence="3">Inner nuclear membrane protein enriched at telomere/subtelomere region</fullName>
    </submittedName>
</protein>
<sequence>MDDTEYLEPGFDPNKLRVVDLRRILLHHGVHFSSLDKKRVLIEHFNHHITPQAAVLRQARDQVVESSSHGIEFMPGASPGGKKSSPDLEDVEATPRRRQRRRAKTATRDAEEDLRSPSPLRGSSLLSPRSTRRRNLAKRVTAPPAEQSGTEVDFSDDDHAHAPRSAGRERMATPKRLLRTATPSVGRKSSLGIKIEPVPYKQSTKAAKSDTSDDSATDSDHDDGDQKGRALGDDASDHQGLFSDRSPVVDISTRRESGFFSDENPFQSGPESGTPDPLRSRHRRKTKQKPKAAASTAALPLDLTSPMDSGHDSHHSTRAPSPPYPVAPSVHKSQPVRASHVVVPDSRLVPSPFAMRSPPVFRKSVQPNPVAFNSSPSTDSAELPPPQGAKPVGPFGSDGGHSDASMEHADPYTAEAPPHLLPPMTPSGSAFQQRRADMEGVPDMAATIPEPPSVHPVLRRRFRKSGVGASGRTDDPFSTDLDRDGGCCSPVCLSFWMLLVAIVA</sequence>
<comment type="caution">
    <text evidence="3">The sequence shown here is derived from an EMBL/GenBank/DDBJ whole genome shotgun (WGS) entry which is preliminary data.</text>
</comment>
<name>A0A9W8AZ15_9FUNG</name>
<keyword evidence="4" id="KW-1185">Reference proteome</keyword>
<feature type="compositionally biased region" description="Basic and acidic residues" evidence="1">
    <location>
        <begin position="157"/>
        <end position="172"/>
    </location>
</feature>
<dbReference type="GO" id="GO:0005637">
    <property type="term" value="C:nuclear inner membrane"/>
    <property type="evidence" value="ECO:0007669"/>
    <property type="project" value="InterPro"/>
</dbReference>
<dbReference type="InterPro" id="IPR025856">
    <property type="entry name" value="HeH/LEM_domain"/>
</dbReference>
<accession>A0A9W8AZ15</accession>